<feature type="domain" description="Polyketide synthase C-terminal extension" evidence="3">
    <location>
        <begin position="15"/>
        <end position="129"/>
    </location>
</feature>
<dbReference type="PANTHER" id="PTHR43775">
    <property type="entry name" value="FATTY ACID SYNTHASE"/>
    <property type="match status" value="1"/>
</dbReference>
<dbReference type="InterPro" id="IPR032821">
    <property type="entry name" value="PKS_assoc"/>
</dbReference>
<dbReference type="EMBL" id="JARAWN010000973">
    <property type="protein sequence ID" value="MDX3137318.1"/>
    <property type="molecule type" value="Genomic_DNA"/>
</dbReference>
<dbReference type="GO" id="GO:0004312">
    <property type="term" value="F:fatty acid synthase activity"/>
    <property type="evidence" value="ECO:0007669"/>
    <property type="project" value="TreeGrafter"/>
</dbReference>
<dbReference type="InterPro" id="IPR016039">
    <property type="entry name" value="Thiolase-like"/>
</dbReference>
<keyword evidence="1" id="KW-0808">Transferase</keyword>
<dbReference type="Gene3D" id="3.40.366.10">
    <property type="entry name" value="Malonyl-Coenzyme A Acyl Carrier Protein, domain 2"/>
    <property type="match status" value="1"/>
</dbReference>
<evidence type="ECO:0000313" key="5">
    <source>
        <dbReference type="Proteomes" id="UP001273589"/>
    </source>
</evidence>
<feature type="non-terminal residue" evidence="4">
    <location>
        <position position="189"/>
    </location>
</feature>
<dbReference type="InterPro" id="IPR050091">
    <property type="entry name" value="PKS_NRPS_Biosynth_Enz"/>
</dbReference>
<gene>
    <name evidence="4" type="ORF">PV367_47770</name>
</gene>
<accession>A0AAJ2Q1W1</accession>
<organism evidence="4 5">
    <name type="scientific">Streptomyces europaeiscabiei</name>
    <dbReference type="NCBI Taxonomy" id="146819"/>
    <lineage>
        <taxon>Bacteria</taxon>
        <taxon>Bacillati</taxon>
        <taxon>Actinomycetota</taxon>
        <taxon>Actinomycetes</taxon>
        <taxon>Kitasatosporales</taxon>
        <taxon>Streptomycetaceae</taxon>
        <taxon>Streptomyces</taxon>
    </lineage>
</organism>
<dbReference type="InterPro" id="IPR001227">
    <property type="entry name" value="Ac_transferase_dom_sf"/>
</dbReference>
<dbReference type="PANTHER" id="PTHR43775:SF51">
    <property type="entry name" value="INACTIVE PHENOLPHTHIOCEROL SYNTHESIS POLYKETIDE SYNTHASE TYPE I PKS1-RELATED"/>
    <property type="match status" value="1"/>
</dbReference>
<dbReference type="Gene3D" id="3.30.70.3290">
    <property type="match status" value="1"/>
</dbReference>
<dbReference type="SUPFAM" id="SSF53901">
    <property type="entry name" value="Thiolase-like"/>
    <property type="match status" value="1"/>
</dbReference>
<protein>
    <submittedName>
        <fullName evidence="4">Ketoacyl-synthetase C-terminal extension domain-containing protein</fullName>
    </submittedName>
</protein>
<evidence type="ECO:0000259" key="3">
    <source>
        <dbReference type="Pfam" id="PF16197"/>
    </source>
</evidence>
<dbReference type="AlphaFoldDB" id="A0AAJ2Q1W1"/>
<dbReference type="GO" id="GO:0006633">
    <property type="term" value="P:fatty acid biosynthetic process"/>
    <property type="evidence" value="ECO:0007669"/>
    <property type="project" value="TreeGrafter"/>
</dbReference>
<dbReference type="Gene3D" id="3.40.47.10">
    <property type="match status" value="1"/>
</dbReference>
<dbReference type="Proteomes" id="UP001273589">
    <property type="component" value="Unassembled WGS sequence"/>
</dbReference>
<evidence type="ECO:0000313" key="4">
    <source>
        <dbReference type="EMBL" id="MDX3137318.1"/>
    </source>
</evidence>
<name>A0AAJ2Q1W1_9ACTN</name>
<comment type="caution">
    <text evidence="4">The sequence shown here is derived from an EMBL/GenBank/DDBJ whole genome shotgun (WGS) entry which is preliminary data.</text>
</comment>
<evidence type="ECO:0000256" key="2">
    <source>
        <dbReference type="ARBA" id="ARBA00023268"/>
    </source>
</evidence>
<evidence type="ECO:0000256" key="1">
    <source>
        <dbReference type="ARBA" id="ARBA00022679"/>
    </source>
</evidence>
<keyword evidence="2" id="KW-0511">Multifunctional enzyme</keyword>
<sequence length="189" mass="20014">MSHDTLPRTLHIDAPSPHVDWHTDRLQLLTEAQPWPRTGTPRRAGVSSFGASGTNAHLILEEAPAEHVPAAAPEPSGGGVAPMLLSGRGEGALRAQAGRVADFLERYPDLPTDTAARMLAGTRTVFEHRAAITGNNRTELVTRLRALADTNTDADTEAGVVRGTGRPLGNPALVFPGQGAQWPTMAVKL</sequence>
<proteinExistence type="predicted"/>
<dbReference type="RefSeq" id="WP_319700763.1">
    <property type="nucleotide sequence ID" value="NZ_JARAWN010000973.1"/>
</dbReference>
<reference evidence="4" key="1">
    <citation type="journal article" date="2023" name="Microb. Genom.">
        <title>Mesoterricola silvestris gen. nov., sp. nov., Mesoterricola sediminis sp. nov., Geothrix oryzae sp. nov., Geothrix edaphica sp. nov., Geothrix rubra sp. nov., and Geothrix limicola sp. nov., six novel members of Acidobacteriota isolated from soils.</title>
        <authorList>
            <person name="Weisberg A.J."/>
            <person name="Pearce E."/>
            <person name="Kramer C.G."/>
            <person name="Chang J.H."/>
            <person name="Clarke C.R."/>
        </authorList>
    </citation>
    <scope>NUCLEOTIDE SEQUENCE</scope>
    <source>
        <strain evidence="4">ND06-05F</strain>
    </source>
</reference>
<dbReference type="Pfam" id="PF16197">
    <property type="entry name" value="KAsynt_C_assoc"/>
    <property type="match status" value="1"/>
</dbReference>